<name>A0A8I2Z1W5_9AGAM</name>
<keyword evidence="14" id="KW-1185">Reference proteome</keyword>
<protein>
    <submittedName>
        <fullName evidence="13">ER lumen protein retaining receptor-domain-containing protein</fullName>
    </submittedName>
</protein>
<feature type="transmembrane region" description="Helical" evidence="11">
    <location>
        <begin position="179"/>
        <end position="199"/>
    </location>
</feature>
<dbReference type="Pfam" id="PF03388">
    <property type="entry name" value="Lectin_leg-like"/>
    <property type="match status" value="3"/>
</dbReference>
<feature type="transmembrane region" description="Helical" evidence="11">
    <location>
        <begin position="150"/>
        <end position="167"/>
    </location>
</feature>
<dbReference type="GO" id="GO:0046923">
    <property type="term" value="F:ER retention sequence binding"/>
    <property type="evidence" value="ECO:0007669"/>
    <property type="project" value="InterPro"/>
</dbReference>
<dbReference type="PRINTS" id="PR00660">
    <property type="entry name" value="ERLUMENR"/>
</dbReference>
<evidence type="ECO:0000256" key="7">
    <source>
        <dbReference type="ARBA" id="ARBA00022927"/>
    </source>
</evidence>
<feature type="domain" description="L-type lectin-like" evidence="12">
    <location>
        <begin position="292"/>
        <end position="550"/>
    </location>
</feature>
<evidence type="ECO:0000256" key="6">
    <source>
        <dbReference type="ARBA" id="ARBA00022892"/>
    </source>
</evidence>
<dbReference type="EMBL" id="JAGFBS010000001">
    <property type="protein sequence ID" value="KAG6381972.1"/>
    <property type="molecule type" value="Genomic_DNA"/>
</dbReference>
<feature type="transmembrane region" description="Helical" evidence="11">
    <location>
        <begin position="55"/>
        <end position="76"/>
    </location>
</feature>
<gene>
    <name evidence="13" type="ORF">JVT61DRAFT_600</name>
</gene>
<dbReference type="AlphaFoldDB" id="A0A8I2Z1W5"/>
<dbReference type="Pfam" id="PF00810">
    <property type="entry name" value="ER_lumen_recept"/>
    <property type="match status" value="1"/>
</dbReference>
<evidence type="ECO:0000259" key="12">
    <source>
        <dbReference type="PROSITE" id="PS51328"/>
    </source>
</evidence>
<comment type="subcellular location">
    <subcellularLocation>
        <location evidence="1">Endoplasmic reticulum membrane</location>
        <topology evidence="1">Multi-pass membrane protein</topology>
    </subcellularLocation>
</comment>
<keyword evidence="8 11" id="KW-1133">Transmembrane helix</keyword>
<keyword evidence="4 11" id="KW-0812">Transmembrane</keyword>
<keyword evidence="6" id="KW-0931">ER-Golgi transport</keyword>
<dbReference type="Gene3D" id="2.60.120.200">
    <property type="match status" value="1"/>
</dbReference>
<feature type="transmembrane region" description="Helical" evidence="11">
    <location>
        <begin position="220"/>
        <end position="243"/>
    </location>
</feature>
<organism evidence="13 14">
    <name type="scientific">Boletus reticuloceps</name>
    <dbReference type="NCBI Taxonomy" id="495285"/>
    <lineage>
        <taxon>Eukaryota</taxon>
        <taxon>Fungi</taxon>
        <taxon>Dikarya</taxon>
        <taxon>Basidiomycota</taxon>
        <taxon>Agaricomycotina</taxon>
        <taxon>Agaricomycetes</taxon>
        <taxon>Agaricomycetidae</taxon>
        <taxon>Boletales</taxon>
        <taxon>Boletineae</taxon>
        <taxon>Boletaceae</taxon>
        <taxon>Boletoideae</taxon>
        <taxon>Boletus</taxon>
    </lineage>
</organism>
<keyword evidence="10 13" id="KW-0675">Receptor</keyword>
<evidence type="ECO:0000313" key="13">
    <source>
        <dbReference type="EMBL" id="KAG6381972.1"/>
    </source>
</evidence>
<dbReference type="GO" id="GO:0016192">
    <property type="term" value="P:vesicle-mediated transport"/>
    <property type="evidence" value="ECO:0007669"/>
    <property type="project" value="UniProtKB-KW"/>
</dbReference>
<dbReference type="SUPFAM" id="SSF49899">
    <property type="entry name" value="Concanavalin A-like lectins/glucanases"/>
    <property type="match status" value="1"/>
</dbReference>
<dbReference type="PANTHER" id="PTHR10585">
    <property type="entry name" value="ER LUMEN PROTEIN RETAINING RECEPTOR"/>
    <property type="match status" value="1"/>
</dbReference>
<feature type="transmembrane region" description="Helical" evidence="11">
    <location>
        <begin position="119"/>
        <end position="138"/>
    </location>
</feature>
<evidence type="ECO:0000256" key="9">
    <source>
        <dbReference type="ARBA" id="ARBA00023136"/>
    </source>
</evidence>
<dbReference type="GO" id="GO:0005789">
    <property type="term" value="C:endoplasmic reticulum membrane"/>
    <property type="evidence" value="ECO:0007669"/>
    <property type="project" value="UniProtKB-SubCell"/>
</dbReference>
<evidence type="ECO:0000256" key="4">
    <source>
        <dbReference type="ARBA" id="ARBA00022692"/>
    </source>
</evidence>
<dbReference type="InterPro" id="IPR013320">
    <property type="entry name" value="ConA-like_dom_sf"/>
</dbReference>
<evidence type="ECO:0000256" key="10">
    <source>
        <dbReference type="ARBA" id="ARBA00023170"/>
    </source>
</evidence>
<reference evidence="13" key="1">
    <citation type="submission" date="2021-03" db="EMBL/GenBank/DDBJ databases">
        <title>Evolutionary innovations through gain and loss of genes in the ectomycorrhizal Boletales.</title>
        <authorList>
            <person name="Wu G."/>
            <person name="Miyauchi S."/>
            <person name="Morin E."/>
            <person name="Yang Z.-L."/>
            <person name="Xu J."/>
            <person name="Martin F.M."/>
        </authorList>
    </citation>
    <scope>NUCLEOTIDE SEQUENCE</scope>
    <source>
        <strain evidence="13">BR01</strain>
    </source>
</reference>
<evidence type="ECO:0000256" key="5">
    <source>
        <dbReference type="ARBA" id="ARBA00022824"/>
    </source>
</evidence>
<dbReference type="PROSITE" id="PS51328">
    <property type="entry name" value="L_LECTIN_LIKE"/>
    <property type="match status" value="1"/>
</dbReference>
<proteinExistence type="inferred from homology"/>
<keyword evidence="3" id="KW-0813">Transport</keyword>
<keyword evidence="5" id="KW-0256">Endoplasmic reticulum</keyword>
<dbReference type="CDD" id="cd07308">
    <property type="entry name" value="lectin_leg-like"/>
    <property type="match status" value="1"/>
</dbReference>
<evidence type="ECO:0000256" key="2">
    <source>
        <dbReference type="ARBA" id="ARBA00010120"/>
    </source>
</evidence>
<evidence type="ECO:0000256" key="1">
    <source>
        <dbReference type="ARBA" id="ARBA00004477"/>
    </source>
</evidence>
<evidence type="ECO:0000256" key="8">
    <source>
        <dbReference type="ARBA" id="ARBA00022989"/>
    </source>
</evidence>
<dbReference type="InterPro" id="IPR005052">
    <property type="entry name" value="Lectin_leg"/>
</dbReference>
<feature type="transmembrane region" description="Helical" evidence="11">
    <location>
        <begin position="583"/>
        <end position="604"/>
    </location>
</feature>
<feature type="transmembrane region" description="Helical" evidence="11">
    <location>
        <begin position="97"/>
        <end position="113"/>
    </location>
</feature>
<accession>A0A8I2Z1W5</accession>
<keyword evidence="7" id="KW-0653">Protein transport</keyword>
<comment type="caution">
    <text evidence="13">The sequence shown here is derived from an EMBL/GenBank/DDBJ whole genome shotgun (WGS) entry which is preliminary data.</text>
</comment>
<dbReference type="PROSITE" id="PS00951">
    <property type="entry name" value="ER_LUMEN_RECEPTOR_1"/>
    <property type="match status" value="1"/>
</dbReference>
<evidence type="ECO:0000256" key="11">
    <source>
        <dbReference type="SAM" id="Phobius"/>
    </source>
</evidence>
<sequence>MNIFRLLGDLAHLASIFIIVHKIQTTRSCRGISFKTQALYVLVFLMRYIDLFFQWVSLYNFIMKIFFIASSCYILYLMKNRFRPTHDPSVDTFKIQYLLGPCFLLSLIFNYRFSLTEVLWTFSIYLEAVAIFPQLFMLQRTGEAETITTHYLAALGIYRALYIPNWIYRYVTEDVIDPIAVVAGLVQTGLYLDFFYVYFTNHDLEVNPKSRSIMLSVTRCFAALHFAFSLSLLCTLPSVYAAVDTKVANRTIERVSSLLFFTTRAAVLEFRFPGNALGSVCRYAYAPYPFQTVQLRTHSIHPPYIDEDLQNRWWDFGADAYINTNKHIRLTRAVPSQMGWLWSRLPLSSTNYVIEIEFKVRLSLSLSVRHIDSCSYPRAQVSGASGHLYGDGMAIWLTTERTQPGPVFGNKGPSTRISARWPRAHVIPPSADRFEGLGILVDTYANSRHTFGFPRIVAMLGDGQTPYDHEHDGDANSIGSCSANVRRTNVVTKLKLTYVKDSYLDVRDDWSDCFRIDGISLPLSPYLGVSALTGEVFDAHDVISITTHSAVLSSQDAPLNKLTSSGRLFGSRHADGSARGSSWLGWLIKLLFLAGVCVGGAYGYKAYKFRGRHGVLSGLGMDDRRGYGSRRRF</sequence>
<dbReference type="GO" id="GO:0015031">
    <property type="term" value="P:protein transport"/>
    <property type="evidence" value="ECO:0007669"/>
    <property type="project" value="UniProtKB-KW"/>
</dbReference>
<dbReference type="InterPro" id="IPR000133">
    <property type="entry name" value="ER_ret_rcpt"/>
</dbReference>
<dbReference type="GO" id="GO:0006621">
    <property type="term" value="P:protein retention in ER lumen"/>
    <property type="evidence" value="ECO:0007669"/>
    <property type="project" value="InterPro"/>
</dbReference>
<evidence type="ECO:0000256" key="3">
    <source>
        <dbReference type="ARBA" id="ARBA00022448"/>
    </source>
</evidence>
<keyword evidence="9 11" id="KW-0472">Membrane</keyword>
<dbReference type="Proteomes" id="UP000683000">
    <property type="component" value="Unassembled WGS sequence"/>
</dbReference>
<evidence type="ECO:0000313" key="14">
    <source>
        <dbReference type="Proteomes" id="UP000683000"/>
    </source>
</evidence>
<comment type="similarity">
    <text evidence="2">Belongs to the ERD2 family.</text>
</comment>
<dbReference type="OrthoDB" id="270293at2759"/>